<reference evidence="1" key="1">
    <citation type="journal article" date="2011" name="PLoS ONE">
        <title>Ralstonia syzygii, the Blood Disease Bacterium and some Asian R. solanacearum strains form a single genomic species despite divergent lifestyles.</title>
        <authorList>
            <person name="Remenant B."/>
            <person name="de Cambiaire J.C."/>
            <person name="Cellier G."/>
            <person name="Jacobs J.M."/>
            <person name="Mangenot S."/>
            <person name="Barbe V."/>
            <person name="Lajus A."/>
            <person name="Vallenet D."/>
            <person name="Medigue C."/>
            <person name="Fegan M."/>
            <person name="Allen C."/>
            <person name="Prior P."/>
        </authorList>
    </citation>
    <scope>NUCLEOTIDE SEQUENCE</scope>
    <source>
        <strain evidence="1">R24</strain>
    </source>
</reference>
<dbReference type="CDD" id="cd13445">
    <property type="entry name" value="CDI_inhibitor_EC869_like"/>
    <property type="match status" value="1"/>
</dbReference>
<evidence type="ECO:0000313" key="1">
    <source>
        <dbReference type="EMBL" id="CCA88264.1"/>
    </source>
</evidence>
<gene>
    <name evidence="1" type="ORF">RALSY_mp10813</name>
</gene>
<protein>
    <submittedName>
        <fullName evidence="1">Uncharacterized protein</fullName>
    </submittedName>
</protein>
<dbReference type="SUPFAM" id="SSF160207">
    <property type="entry name" value="NMB0488-like"/>
    <property type="match status" value="1"/>
</dbReference>
<reference evidence="1" key="2">
    <citation type="submission" date="2011-04" db="EMBL/GenBank/DDBJ databases">
        <authorList>
            <person name="Genoscope - CEA"/>
        </authorList>
    </citation>
    <scope>NUCLEOTIDE SEQUENCE</scope>
    <source>
        <strain evidence="1">R24</strain>
    </source>
</reference>
<proteinExistence type="predicted"/>
<dbReference type="EMBL" id="FR854090">
    <property type="protein sequence ID" value="CCA88264.1"/>
    <property type="molecule type" value="Genomic_DNA"/>
</dbReference>
<dbReference type="RefSeq" id="WP_197333012.1">
    <property type="nucleotide sequence ID" value="NZ_CP115945.1"/>
</dbReference>
<dbReference type="Gene3D" id="3.40.1590.10">
    <property type="entry name" value="NMB0488-like"/>
    <property type="match status" value="1"/>
</dbReference>
<dbReference type="InterPro" id="IPR037891">
    <property type="entry name" value="Cdil-like_sf"/>
</dbReference>
<accession>G3AAJ5</accession>
<organism evidence="1">
    <name type="scientific">Ralstonia syzygii R24</name>
    <dbReference type="NCBI Taxonomy" id="907261"/>
    <lineage>
        <taxon>Bacteria</taxon>
        <taxon>Pseudomonadati</taxon>
        <taxon>Pseudomonadota</taxon>
        <taxon>Betaproteobacteria</taxon>
        <taxon>Burkholderiales</taxon>
        <taxon>Burkholderiaceae</taxon>
        <taxon>Ralstonia</taxon>
        <taxon>Ralstonia solanacearum species complex</taxon>
    </lineage>
</organism>
<dbReference type="InterPro" id="IPR009888">
    <property type="entry name" value="CdiI_Proteobact"/>
</dbReference>
<dbReference type="Pfam" id="PF07262">
    <property type="entry name" value="CdiI"/>
    <property type="match status" value="1"/>
</dbReference>
<name>G3AAJ5_9RALS</name>
<dbReference type="AlphaFoldDB" id="G3AAJ5"/>
<sequence length="166" mass="18399">MRKPNALASAMFNGDFYEIITMSQGMLSYAEPSVSPCYLPPEVDDASLGKALREALAKSQRVEVEKFQEIFHSGIVQKIAKERDALVMKSYGYKTKRAMFQKMDSCSVAVFDDQIEVQPLHQKSLDGYAARKDTGPFPLHVPATATDAELGAALREGFKRCTSAIR</sequence>